<dbReference type="Gene3D" id="2.60.120.1620">
    <property type="match status" value="1"/>
</dbReference>
<evidence type="ECO:0000259" key="1">
    <source>
        <dbReference type="Pfam" id="PF17829"/>
    </source>
</evidence>
<dbReference type="OrthoDB" id="9996805at2"/>
<name>A0A4Y9SXA0_9BURK</name>
<gene>
    <name evidence="2" type="ORF">E4O92_18005</name>
</gene>
<dbReference type="Pfam" id="PF17829">
    <property type="entry name" value="GH115_C"/>
    <property type="match status" value="1"/>
</dbReference>
<keyword evidence="3" id="KW-1185">Reference proteome</keyword>
<dbReference type="InterPro" id="IPR041437">
    <property type="entry name" value="GH115_C"/>
</dbReference>
<reference evidence="2 3" key="1">
    <citation type="submission" date="2019-03" db="EMBL/GenBank/DDBJ databases">
        <title>Draft genome of Massilia hortus sp. nov., a novel bacterial species of the Oxalobacteraceae family.</title>
        <authorList>
            <person name="Peta V."/>
            <person name="Raths R."/>
            <person name="Bucking H."/>
        </authorList>
    </citation>
    <scope>NUCLEOTIDE SEQUENCE [LARGE SCALE GENOMIC DNA]</scope>
    <source>
        <strain evidence="2 3">ONC3</strain>
    </source>
</reference>
<accession>A0A4Y9SXA0</accession>
<dbReference type="EMBL" id="SPUM01000119">
    <property type="protein sequence ID" value="TFW29844.1"/>
    <property type="molecule type" value="Genomic_DNA"/>
</dbReference>
<sequence>MAIFPTTVPSYKQDRLATDAPRLDYDVTLDKPGQYRVDVALLPTHALSGGELRFAVGLDGGAPQIVSMAVKDGGTEWAQGVLNAKRIASTILTIDKPGKRVLHIYAVDAGVVLDRISITPN</sequence>
<organism evidence="2 3">
    <name type="scientific">Massilia horti</name>
    <dbReference type="NCBI Taxonomy" id="2562153"/>
    <lineage>
        <taxon>Bacteria</taxon>
        <taxon>Pseudomonadati</taxon>
        <taxon>Pseudomonadota</taxon>
        <taxon>Betaproteobacteria</taxon>
        <taxon>Burkholderiales</taxon>
        <taxon>Oxalobacteraceae</taxon>
        <taxon>Telluria group</taxon>
        <taxon>Massilia</taxon>
    </lineage>
</organism>
<comment type="caution">
    <text evidence="2">The sequence shown here is derived from an EMBL/GenBank/DDBJ whole genome shotgun (WGS) entry which is preliminary data.</text>
</comment>
<dbReference type="AlphaFoldDB" id="A0A4Y9SXA0"/>
<proteinExistence type="predicted"/>
<evidence type="ECO:0000313" key="3">
    <source>
        <dbReference type="Proteomes" id="UP000297258"/>
    </source>
</evidence>
<feature type="domain" description="Gylcosyl hydrolase 115 C-terminal" evidence="1">
    <location>
        <begin position="2"/>
        <end position="119"/>
    </location>
</feature>
<evidence type="ECO:0000313" key="2">
    <source>
        <dbReference type="EMBL" id="TFW29844.1"/>
    </source>
</evidence>
<protein>
    <recommendedName>
        <fullName evidence="1">Gylcosyl hydrolase 115 C-terminal domain-containing protein</fullName>
    </recommendedName>
</protein>
<dbReference type="Proteomes" id="UP000297258">
    <property type="component" value="Unassembled WGS sequence"/>
</dbReference>